<sequence>MLHSHEHIIALDRFRPRLRPPLNDRCFKWLISGYFPPDLHGLYHWTQLGGLKLPGEDGGIIIPHCPIADETLEYQN</sequence>
<name>A0A401SRC9_CHIPU</name>
<protein>
    <submittedName>
        <fullName evidence="1">Uncharacterized protein</fullName>
    </submittedName>
</protein>
<dbReference type="EMBL" id="BEZZ01000475">
    <property type="protein sequence ID" value="GCC32959.1"/>
    <property type="molecule type" value="Genomic_DNA"/>
</dbReference>
<dbReference type="AlphaFoldDB" id="A0A401SRC9"/>
<evidence type="ECO:0000313" key="2">
    <source>
        <dbReference type="Proteomes" id="UP000287033"/>
    </source>
</evidence>
<gene>
    <name evidence="1" type="ORF">chiPu_0011423</name>
</gene>
<reference evidence="1 2" key="1">
    <citation type="journal article" date="2018" name="Nat. Ecol. Evol.">
        <title>Shark genomes provide insights into elasmobranch evolution and the origin of vertebrates.</title>
        <authorList>
            <person name="Hara Y"/>
            <person name="Yamaguchi K"/>
            <person name="Onimaru K"/>
            <person name="Kadota M"/>
            <person name="Koyanagi M"/>
            <person name="Keeley SD"/>
            <person name="Tatsumi K"/>
            <person name="Tanaka K"/>
            <person name="Motone F"/>
            <person name="Kageyama Y"/>
            <person name="Nozu R"/>
            <person name="Adachi N"/>
            <person name="Nishimura O"/>
            <person name="Nakagawa R"/>
            <person name="Tanegashima C"/>
            <person name="Kiyatake I"/>
            <person name="Matsumoto R"/>
            <person name="Murakumo K"/>
            <person name="Nishida K"/>
            <person name="Terakita A"/>
            <person name="Kuratani S"/>
            <person name="Sato K"/>
            <person name="Hyodo S Kuraku.S."/>
        </authorList>
    </citation>
    <scope>NUCLEOTIDE SEQUENCE [LARGE SCALE GENOMIC DNA]</scope>
</reference>
<proteinExistence type="predicted"/>
<dbReference type="Proteomes" id="UP000287033">
    <property type="component" value="Unassembled WGS sequence"/>
</dbReference>
<accession>A0A401SRC9</accession>
<evidence type="ECO:0000313" key="1">
    <source>
        <dbReference type="EMBL" id="GCC32959.1"/>
    </source>
</evidence>
<keyword evidence="2" id="KW-1185">Reference proteome</keyword>
<organism evidence="1 2">
    <name type="scientific">Chiloscyllium punctatum</name>
    <name type="common">Brownbanded bambooshark</name>
    <name type="synonym">Hemiscyllium punctatum</name>
    <dbReference type="NCBI Taxonomy" id="137246"/>
    <lineage>
        <taxon>Eukaryota</taxon>
        <taxon>Metazoa</taxon>
        <taxon>Chordata</taxon>
        <taxon>Craniata</taxon>
        <taxon>Vertebrata</taxon>
        <taxon>Chondrichthyes</taxon>
        <taxon>Elasmobranchii</taxon>
        <taxon>Galeomorphii</taxon>
        <taxon>Galeoidea</taxon>
        <taxon>Orectolobiformes</taxon>
        <taxon>Hemiscylliidae</taxon>
        <taxon>Chiloscyllium</taxon>
    </lineage>
</organism>
<comment type="caution">
    <text evidence="1">The sequence shown here is derived from an EMBL/GenBank/DDBJ whole genome shotgun (WGS) entry which is preliminary data.</text>
</comment>